<evidence type="ECO:0000259" key="11">
    <source>
        <dbReference type="PROSITE" id="PS51005"/>
    </source>
</evidence>
<keyword evidence="4" id="KW-1133">Transmembrane helix</keyword>
<evidence type="ECO:0000256" key="8">
    <source>
        <dbReference type="ARBA" id="ARBA00023159"/>
    </source>
</evidence>
<gene>
    <name evidence="13" type="primary">LOC105123294</name>
</gene>
<dbReference type="AlphaFoldDB" id="A0AAJ6U1U9"/>
<keyword evidence="5" id="KW-0805">Transcription regulation</keyword>
<keyword evidence="8" id="KW-0010">Activator</keyword>
<protein>
    <submittedName>
        <fullName evidence="13">NAC domain-containing protein 45-like</fullName>
    </submittedName>
</protein>
<dbReference type="InterPro" id="IPR036093">
    <property type="entry name" value="NAC_dom_sf"/>
</dbReference>
<sequence>MYRFTMQGWGQECPGLRFAPTDVELVLYYLKRKICEKRFELDIIRDVDVYKWDPEELPELSTLESDWQWYFFSPRDRRYHTGARSNRETRQGWWKATGRDRSIVYNSRNIGIKKTLVFYRGCAPRGERTDWKMQEYTLNEEELRGEANVQDFYALYKLCKKGE</sequence>
<dbReference type="Gene3D" id="2.170.150.80">
    <property type="entry name" value="NAC domain"/>
    <property type="match status" value="1"/>
</dbReference>
<dbReference type="GO" id="GO:0000976">
    <property type="term" value="F:transcription cis-regulatory region binding"/>
    <property type="evidence" value="ECO:0007669"/>
    <property type="project" value="UniProtKB-ARBA"/>
</dbReference>
<dbReference type="GO" id="GO:0005634">
    <property type="term" value="C:nucleus"/>
    <property type="evidence" value="ECO:0007669"/>
    <property type="project" value="UniProtKB-SubCell"/>
</dbReference>
<keyword evidence="6" id="KW-0238">DNA-binding</keyword>
<evidence type="ECO:0000313" key="13">
    <source>
        <dbReference type="RefSeq" id="XP_011021122.1"/>
    </source>
</evidence>
<dbReference type="PANTHER" id="PTHR31744:SF216">
    <property type="entry name" value="NAC TRANSCRIPTION FACTOR"/>
    <property type="match status" value="1"/>
</dbReference>
<evidence type="ECO:0000256" key="7">
    <source>
        <dbReference type="ARBA" id="ARBA00023136"/>
    </source>
</evidence>
<dbReference type="InterPro" id="IPR003441">
    <property type="entry name" value="NAC-dom"/>
</dbReference>
<keyword evidence="12" id="KW-1185">Reference proteome</keyword>
<dbReference type="GO" id="GO:0006355">
    <property type="term" value="P:regulation of DNA-templated transcription"/>
    <property type="evidence" value="ECO:0007669"/>
    <property type="project" value="InterPro"/>
</dbReference>
<dbReference type="KEGG" id="peu:105123294"/>
<evidence type="ECO:0000256" key="3">
    <source>
        <dbReference type="ARBA" id="ARBA00022692"/>
    </source>
</evidence>
<name>A0AAJ6U1U9_POPEU</name>
<reference evidence="13" key="1">
    <citation type="submission" date="2025-08" db="UniProtKB">
        <authorList>
            <consortium name="RefSeq"/>
        </authorList>
    </citation>
    <scope>IDENTIFICATION</scope>
</reference>
<dbReference type="GO" id="GO:0016020">
    <property type="term" value="C:membrane"/>
    <property type="evidence" value="ECO:0007669"/>
    <property type="project" value="UniProtKB-SubCell"/>
</dbReference>
<dbReference type="Pfam" id="PF02365">
    <property type="entry name" value="NAM"/>
    <property type="match status" value="1"/>
</dbReference>
<dbReference type="RefSeq" id="XP_011021122.1">
    <property type="nucleotide sequence ID" value="XM_011022820.1"/>
</dbReference>
<comment type="subcellular location">
    <subcellularLocation>
        <location evidence="2">Membrane</location>
        <topology evidence="2">Single-pass membrane protein</topology>
    </subcellularLocation>
    <subcellularLocation>
        <location evidence="1">Nucleus</location>
    </subcellularLocation>
</comment>
<evidence type="ECO:0000256" key="4">
    <source>
        <dbReference type="ARBA" id="ARBA00022989"/>
    </source>
</evidence>
<evidence type="ECO:0000256" key="2">
    <source>
        <dbReference type="ARBA" id="ARBA00004167"/>
    </source>
</evidence>
<feature type="domain" description="NAC" evidence="11">
    <location>
        <begin position="12"/>
        <end position="161"/>
    </location>
</feature>
<proteinExistence type="predicted"/>
<keyword evidence="9" id="KW-0804">Transcription</keyword>
<keyword evidence="10" id="KW-0539">Nucleus</keyword>
<evidence type="ECO:0000256" key="9">
    <source>
        <dbReference type="ARBA" id="ARBA00023163"/>
    </source>
</evidence>
<dbReference type="PROSITE" id="PS51005">
    <property type="entry name" value="NAC"/>
    <property type="match status" value="1"/>
</dbReference>
<evidence type="ECO:0000256" key="6">
    <source>
        <dbReference type="ARBA" id="ARBA00023125"/>
    </source>
</evidence>
<dbReference type="GeneID" id="105123294"/>
<dbReference type="SUPFAM" id="SSF101941">
    <property type="entry name" value="NAC domain"/>
    <property type="match status" value="1"/>
</dbReference>
<organism evidence="12 13">
    <name type="scientific">Populus euphratica</name>
    <name type="common">Euphrates poplar</name>
    <dbReference type="NCBI Taxonomy" id="75702"/>
    <lineage>
        <taxon>Eukaryota</taxon>
        <taxon>Viridiplantae</taxon>
        <taxon>Streptophyta</taxon>
        <taxon>Embryophyta</taxon>
        <taxon>Tracheophyta</taxon>
        <taxon>Spermatophyta</taxon>
        <taxon>Magnoliopsida</taxon>
        <taxon>eudicotyledons</taxon>
        <taxon>Gunneridae</taxon>
        <taxon>Pentapetalae</taxon>
        <taxon>rosids</taxon>
        <taxon>fabids</taxon>
        <taxon>Malpighiales</taxon>
        <taxon>Salicaceae</taxon>
        <taxon>Saliceae</taxon>
        <taxon>Populus</taxon>
    </lineage>
</organism>
<evidence type="ECO:0000256" key="1">
    <source>
        <dbReference type="ARBA" id="ARBA00004123"/>
    </source>
</evidence>
<dbReference type="Proteomes" id="UP000694918">
    <property type="component" value="Unplaced"/>
</dbReference>
<keyword evidence="3" id="KW-0812">Transmembrane</keyword>
<evidence type="ECO:0000313" key="12">
    <source>
        <dbReference type="Proteomes" id="UP000694918"/>
    </source>
</evidence>
<evidence type="ECO:0000256" key="5">
    <source>
        <dbReference type="ARBA" id="ARBA00023015"/>
    </source>
</evidence>
<accession>A0AAJ6U1U9</accession>
<evidence type="ECO:0000256" key="10">
    <source>
        <dbReference type="ARBA" id="ARBA00023242"/>
    </source>
</evidence>
<keyword evidence="7" id="KW-0472">Membrane</keyword>
<dbReference type="PANTHER" id="PTHR31744">
    <property type="entry name" value="PROTEIN CUP-SHAPED COTYLEDON 2-RELATED"/>
    <property type="match status" value="1"/>
</dbReference>